<accession>A0A2T4Z206</accession>
<gene>
    <name evidence="2" type="ORF">C8J48_3423</name>
</gene>
<name>A0A2T4Z206_9BACL</name>
<organism evidence="2 3">
    <name type="scientific">Desmospora activa DSM 45169</name>
    <dbReference type="NCBI Taxonomy" id="1121389"/>
    <lineage>
        <taxon>Bacteria</taxon>
        <taxon>Bacillati</taxon>
        <taxon>Bacillota</taxon>
        <taxon>Bacilli</taxon>
        <taxon>Bacillales</taxon>
        <taxon>Thermoactinomycetaceae</taxon>
        <taxon>Desmospora</taxon>
    </lineage>
</organism>
<dbReference type="RefSeq" id="WP_107728396.1">
    <property type="nucleotide sequence ID" value="NZ_PZZP01000003.1"/>
</dbReference>
<dbReference type="Proteomes" id="UP000241639">
    <property type="component" value="Unassembled WGS sequence"/>
</dbReference>
<reference evidence="2 3" key="1">
    <citation type="submission" date="2018-04" db="EMBL/GenBank/DDBJ databases">
        <title>Genomic Encyclopedia of Archaeal and Bacterial Type Strains, Phase II (KMG-II): from individual species to whole genera.</title>
        <authorList>
            <person name="Goeker M."/>
        </authorList>
    </citation>
    <scope>NUCLEOTIDE SEQUENCE [LARGE SCALE GENOMIC DNA]</scope>
    <source>
        <strain evidence="2 3">DSM 45169</strain>
    </source>
</reference>
<keyword evidence="1" id="KW-1133">Transmembrane helix</keyword>
<dbReference type="OrthoDB" id="2989680at2"/>
<protein>
    <submittedName>
        <fullName evidence="2">Uncharacterized protein</fullName>
    </submittedName>
</protein>
<dbReference type="EMBL" id="PZZP01000003">
    <property type="protein sequence ID" value="PTM54771.1"/>
    <property type="molecule type" value="Genomic_DNA"/>
</dbReference>
<evidence type="ECO:0000313" key="3">
    <source>
        <dbReference type="Proteomes" id="UP000241639"/>
    </source>
</evidence>
<feature type="transmembrane region" description="Helical" evidence="1">
    <location>
        <begin position="27"/>
        <end position="51"/>
    </location>
</feature>
<sequence length="203" mass="23196">MKTKITDLLTLRFFHRRFTNKEGNATVIWVVSLPVFMVFLSFLASMATAWIGHSYSMSSADAISLAITKKMDEWVQRERIAQMTNLARRNGDLQPGDPGYIDPYNYLLGTEAKRETFMRRVIKKYENQIQSTAREYAEKNGGGQSGVVRFSKGGRVEVIAETPYEPQLFKDAIPYDRVKGSSVGPKRSFFEWIPDSSAEEVRY</sequence>
<comment type="caution">
    <text evidence="2">The sequence shown here is derived from an EMBL/GenBank/DDBJ whole genome shotgun (WGS) entry which is preliminary data.</text>
</comment>
<keyword evidence="3" id="KW-1185">Reference proteome</keyword>
<keyword evidence="1" id="KW-0812">Transmembrane</keyword>
<dbReference type="AlphaFoldDB" id="A0A2T4Z206"/>
<evidence type="ECO:0000256" key="1">
    <source>
        <dbReference type="SAM" id="Phobius"/>
    </source>
</evidence>
<evidence type="ECO:0000313" key="2">
    <source>
        <dbReference type="EMBL" id="PTM54771.1"/>
    </source>
</evidence>
<keyword evidence="1" id="KW-0472">Membrane</keyword>
<proteinExistence type="predicted"/>